<reference evidence="1 2" key="1">
    <citation type="submission" date="2024-02" db="EMBL/GenBank/DDBJ databases">
        <title>High-quality chromosome-scale genome assembly of Pensacola bahiagrass (Paspalum notatum Flugge var. saurae).</title>
        <authorList>
            <person name="Vega J.M."/>
            <person name="Podio M."/>
            <person name="Orjuela J."/>
            <person name="Siena L.A."/>
            <person name="Pessino S.C."/>
            <person name="Combes M.C."/>
            <person name="Mariac C."/>
            <person name="Albertini E."/>
            <person name="Pupilli F."/>
            <person name="Ortiz J.P.A."/>
            <person name="Leblanc O."/>
        </authorList>
    </citation>
    <scope>NUCLEOTIDE SEQUENCE [LARGE SCALE GENOMIC DNA]</scope>
    <source>
        <strain evidence="1">R1</strain>
        <tissue evidence="1">Leaf</tissue>
    </source>
</reference>
<dbReference type="AlphaFoldDB" id="A0AAQ3SNR5"/>
<name>A0AAQ3SNR5_PASNO</name>
<dbReference type="EMBL" id="CP144746">
    <property type="protein sequence ID" value="WVZ57933.1"/>
    <property type="molecule type" value="Genomic_DNA"/>
</dbReference>
<proteinExistence type="predicted"/>
<keyword evidence="2" id="KW-1185">Reference proteome</keyword>
<dbReference type="PANTHER" id="PTHR47481">
    <property type="match status" value="1"/>
</dbReference>
<organism evidence="1 2">
    <name type="scientific">Paspalum notatum var. saurae</name>
    <dbReference type="NCBI Taxonomy" id="547442"/>
    <lineage>
        <taxon>Eukaryota</taxon>
        <taxon>Viridiplantae</taxon>
        <taxon>Streptophyta</taxon>
        <taxon>Embryophyta</taxon>
        <taxon>Tracheophyta</taxon>
        <taxon>Spermatophyta</taxon>
        <taxon>Magnoliopsida</taxon>
        <taxon>Liliopsida</taxon>
        <taxon>Poales</taxon>
        <taxon>Poaceae</taxon>
        <taxon>PACMAD clade</taxon>
        <taxon>Panicoideae</taxon>
        <taxon>Andropogonodae</taxon>
        <taxon>Paspaleae</taxon>
        <taxon>Paspalinae</taxon>
        <taxon>Paspalum</taxon>
    </lineage>
</organism>
<dbReference type="Proteomes" id="UP001341281">
    <property type="component" value="Chromosome 02"/>
</dbReference>
<sequence>MPAKTVAKPVDKPQEEERVPNPKYDLWVVKDQQVLNFLLVSLSREILKHVASEPIAARLWAAIEAMFASQSWARKGTTPMAEYFSRMKALADEMASAGKKLDDEEITPYILAGLDINALTCSRAEATHQQTWLRTAEGIAQAVMAAAVVVVAFSGRQGPPSSSSGPDGERPTCQLCGKIGNTVFRCFKRFDTTFNGVQENKTASVAAGPSAYNIDTNWYSDTGATDHITGELEKLTVKDWYHGGDQVHTASIAGSSNEENPSAQQI</sequence>
<evidence type="ECO:0000313" key="2">
    <source>
        <dbReference type="Proteomes" id="UP001341281"/>
    </source>
</evidence>
<gene>
    <name evidence="1" type="ORF">U9M48_008261</name>
</gene>
<evidence type="ECO:0008006" key="3">
    <source>
        <dbReference type="Google" id="ProtNLM"/>
    </source>
</evidence>
<evidence type="ECO:0000313" key="1">
    <source>
        <dbReference type="EMBL" id="WVZ57933.1"/>
    </source>
</evidence>
<accession>A0AAQ3SNR5</accession>
<dbReference type="PANTHER" id="PTHR47481:SF31">
    <property type="entry name" value="OS01G0873500 PROTEIN"/>
    <property type="match status" value="1"/>
</dbReference>
<protein>
    <recommendedName>
        <fullName evidence="3">Gag protein</fullName>
    </recommendedName>
</protein>